<name>A0A3S4ZZY6_9PLAT</name>
<evidence type="ECO:0000256" key="1">
    <source>
        <dbReference type="SAM" id="MobiDB-lite"/>
    </source>
</evidence>
<gene>
    <name evidence="2" type="ORF">PXEA_LOCUS4720</name>
</gene>
<comment type="caution">
    <text evidence="2">The sequence shown here is derived from an EMBL/GenBank/DDBJ whole genome shotgun (WGS) entry which is preliminary data.</text>
</comment>
<reference evidence="2" key="1">
    <citation type="submission" date="2018-11" db="EMBL/GenBank/DDBJ databases">
        <authorList>
            <consortium name="Pathogen Informatics"/>
        </authorList>
    </citation>
    <scope>NUCLEOTIDE SEQUENCE</scope>
</reference>
<keyword evidence="3" id="KW-1185">Reference proteome</keyword>
<evidence type="ECO:0000313" key="3">
    <source>
        <dbReference type="Proteomes" id="UP000784294"/>
    </source>
</evidence>
<feature type="region of interest" description="Disordered" evidence="1">
    <location>
        <begin position="1"/>
        <end position="24"/>
    </location>
</feature>
<organism evidence="2 3">
    <name type="scientific">Protopolystoma xenopodis</name>
    <dbReference type="NCBI Taxonomy" id="117903"/>
    <lineage>
        <taxon>Eukaryota</taxon>
        <taxon>Metazoa</taxon>
        <taxon>Spiralia</taxon>
        <taxon>Lophotrochozoa</taxon>
        <taxon>Platyhelminthes</taxon>
        <taxon>Monogenea</taxon>
        <taxon>Polyopisthocotylea</taxon>
        <taxon>Polystomatidea</taxon>
        <taxon>Polystomatidae</taxon>
        <taxon>Protopolystoma</taxon>
    </lineage>
</organism>
<dbReference type="EMBL" id="CAAALY010011351">
    <property type="protein sequence ID" value="VEL11280.1"/>
    <property type="molecule type" value="Genomic_DNA"/>
</dbReference>
<evidence type="ECO:0000313" key="2">
    <source>
        <dbReference type="EMBL" id="VEL11280.1"/>
    </source>
</evidence>
<protein>
    <submittedName>
        <fullName evidence="2">Uncharacterized protein</fullName>
    </submittedName>
</protein>
<accession>A0A3S4ZZY6</accession>
<proteinExistence type="predicted"/>
<dbReference type="AlphaFoldDB" id="A0A3S4ZZY6"/>
<sequence>MPNPTKQNFNIPPTTHNTKPHHSIPHYTPPHQTKLQHITLHYSTPLLVKQSNFDPSHSATFQHPISTRASATSNYNLPVPSCPFFLSLIFPSTPLQSNPFYLNSIHLTSLSTSNISVSPFDSPMFVRMKIARIRLDGDLDAELQKNCEAFDEEAYTMVQRAFE</sequence>
<feature type="compositionally biased region" description="Polar residues" evidence="1">
    <location>
        <begin position="1"/>
        <end position="17"/>
    </location>
</feature>
<dbReference type="Proteomes" id="UP000784294">
    <property type="component" value="Unassembled WGS sequence"/>
</dbReference>